<dbReference type="EMBL" id="JAACNO010000201">
    <property type="protein sequence ID" value="KAF4149079.1"/>
    <property type="molecule type" value="Genomic_DNA"/>
</dbReference>
<gene>
    <name evidence="2" type="ORF">GN958_ATG01732</name>
</gene>
<name>A0A8S9VD00_PHYIN</name>
<comment type="caution">
    <text evidence="2">The sequence shown here is derived from an EMBL/GenBank/DDBJ whole genome shotgun (WGS) entry which is preliminary data.</text>
</comment>
<dbReference type="Proteomes" id="UP000704712">
    <property type="component" value="Unassembled WGS sequence"/>
</dbReference>
<sequence length="84" mass="9256">MGPLHVRGHDGDARCRATERPGGRMLSVFERAAVDLESNAFSGVDTLSNSAKPEQEEKEQDEVQLSDNRGSANVFTTSRYISSW</sequence>
<organism evidence="2 3">
    <name type="scientific">Phytophthora infestans</name>
    <name type="common">Potato late blight agent</name>
    <name type="synonym">Botrytis infestans</name>
    <dbReference type="NCBI Taxonomy" id="4787"/>
    <lineage>
        <taxon>Eukaryota</taxon>
        <taxon>Sar</taxon>
        <taxon>Stramenopiles</taxon>
        <taxon>Oomycota</taxon>
        <taxon>Peronosporomycetes</taxon>
        <taxon>Peronosporales</taxon>
        <taxon>Peronosporaceae</taxon>
        <taxon>Phytophthora</taxon>
    </lineage>
</organism>
<dbReference type="AlphaFoldDB" id="A0A8S9VD00"/>
<evidence type="ECO:0000256" key="1">
    <source>
        <dbReference type="SAM" id="MobiDB-lite"/>
    </source>
</evidence>
<evidence type="ECO:0000313" key="2">
    <source>
        <dbReference type="EMBL" id="KAF4149079.1"/>
    </source>
</evidence>
<feature type="region of interest" description="Disordered" evidence="1">
    <location>
        <begin position="44"/>
        <end position="65"/>
    </location>
</feature>
<evidence type="ECO:0000313" key="3">
    <source>
        <dbReference type="Proteomes" id="UP000704712"/>
    </source>
</evidence>
<proteinExistence type="predicted"/>
<accession>A0A8S9VD00</accession>
<reference evidence="2" key="1">
    <citation type="submission" date="2020-03" db="EMBL/GenBank/DDBJ databases">
        <title>Hybrid Assembly of Korean Phytophthora infestans isolates.</title>
        <authorList>
            <person name="Prokchorchik M."/>
            <person name="Lee Y."/>
            <person name="Seo J."/>
            <person name="Cho J.-H."/>
            <person name="Park Y.-E."/>
            <person name="Jang D.-C."/>
            <person name="Im J.-S."/>
            <person name="Choi J.-G."/>
            <person name="Park H.-J."/>
            <person name="Lee G.-B."/>
            <person name="Lee Y.-G."/>
            <person name="Hong S.-Y."/>
            <person name="Cho K."/>
            <person name="Sohn K.H."/>
        </authorList>
    </citation>
    <scope>NUCLEOTIDE SEQUENCE</scope>
    <source>
        <strain evidence="2">KR_2_A2</strain>
    </source>
</reference>
<protein>
    <submittedName>
        <fullName evidence="2">Uncharacterized protein</fullName>
    </submittedName>
</protein>